<keyword evidence="2" id="KW-1185">Reference proteome</keyword>
<name>A0A1H7AK74_9BACT</name>
<dbReference type="EMBL" id="FNZH01000007">
    <property type="protein sequence ID" value="SEJ64984.1"/>
    <property type="molecule type" value="Genomic_DNA"/>
</dbReference>
<reference evidence="2" key="1">
    <citation type="submission" date="2016-10" db="EMBL/GenBank/DDBJ databases">
        <authorList>
            <person name="Varghese N."/>
            <person name="Submissions S."/>
        </authorList>
    </citation>
    <scope>NUCLEOTIDE SEQUENCE [LARGE SCALE GENOMIC DNA]</scope>
    <source>
        <strain evidence="2">IBRC-M 10761</strain>
    </source>
</reference>
<sequence>MQSARIALLLPLLALLSFPVFSGIERVSFRGWSNCYRMYNETVDLIIHAETGGRVLAYRIGGKNILYADSLQDGKRFEEWQAERFDPDGGRLDYGPEALTQKLHAATWMGPWQARIEGPYRLVLSSMRDEELGLRSERILTLSPQGGQLKIFQRAENISQDTLVRHFWSRTLVQPGGILTLPVDPENSRFAAGYGRFEWGPNRINPEPGPDERIWVRGKVLHFHAVGSTIKAGSDALVGWMGYQWENLLFIKHYPVFPEASYAGSEHMMGIFYSNGRFAEMEPCSPSYRMAPGDRIEFTEYWELIAL</sequence>
<dbReference type="RefSeq" id="WP_143057681.1">
    <property type="nucleotide sequence ID" value="NZ_FNZH01000007.1"/>
</dbReference>
<gene>
    <name evidence="1" type="ORF">SAMN05192553_10755</name>
</gene>
<accession>A0A1H7AK74</accession>
<dbReference type="Proteomes" id="UP000199403">
    <property type="component" value="Unassembled WGS sequence"/>
</dbReference>
<organism evidence="1 2">
    <name type="scientific">Cyclobacterium xiamenense</name>
    <dbReference type="NCBI Taxonomy" id="1297121"/>
    <lineage>
        <taxon>Bacteria</taxon>
        <taxon>Pseudomonadati</taxon>
        <taxon>Bacteroidota</taxon>
        <taxon>Cytophagia</taxon>
        <taxon>Cytophagales</taxon>
        <taxon>Cyclobacteriaceae</taxon>
        <taxon>Cyclobacterium</taxon>
    </lineage>
</organism>
<evidence type="ECO:0008006" key="3">
    <source>
        <dbReference type="Google" id="ProtNLM"/>
    </source>
</evidence>
<dbReference type="OrthoDB" id="1415527at2"/>
<dbReference type="AlphaFoldDB" id="A0A1H7AK74"/>
<evidence type="ECO:0000313" key="2">
    <source>
        <dbReference type="Proteomes" id="UP000199403"/>
    </source>
</evidence>
<evidence type="ECO:0000313" key="1">
    <source>
        <dbReference type="EMBL" id="SEJ64984.1"/>
    </source>
</evidence>
<protein>
    <recommendedName>
        <fullName evidence="3">Methane oxygenase PmoA</fullName>
    </recommendedName>
</protein>
<proteinExistence type="predicted"/>